<keyword evidence="4 7" id="KW-1133">Transmembrane helix</keyword>
<evidence type="ECO:0000256" key="3">
    <source>
        <dbReference type="ARBA" id="ARBA00022692"/>
    </source>
</evidence>
<feature type="region of interest" description="Disordered" evidence="6">
    <location>
        <begin position="1"/>
        <end position="40"/>
    </location>
</feature>
<dbReference type="GO" id="GO:0005886">
    <property type="term" value="C:plasma membrane"/>
    <property type="evidence" value="ECO:0007669"/>
    <property type="project" value="UniProtKB-SubCell"/>
</dbReference>
<dbReference type="eggNOG" id="COG1714">
    <property type="taxonomic scope" value="Bacteria"/>
</dbReference>
<evidence type="ECO:0000256" key="5">
    <source>
        <dbReference type="ARBA" id="ARBA00023136"/>
    </source>
</evidence>
<feature type="transmembrane region" description="Helical" evidence="7">
    <location>
        <begin position="140"/>
        <end position="158"/>
    </location>
</feature>
<keyword evidence="2" id="KW-1003">Cell membrane</keyword>
<dbReference type="PANTHER" id="PTHR36115:SF4">
    <property type="entry name" value="MEMBRANE PROTEIN"/>
    <property type="match status" value="1"/>
</dbReference>
<proteinExistence type="predicted"/>
<evidence type="ECO:0000256" key="4">
    <source>
        <dbReference type="ARBA" id="ARBA00022989"/>
    </source>
</evidence>
<keyword evidence="5 7" id="KW-0472">Membrane</keyword>
<dbReference type="OrthoDB" id="9774993at2"/>
<organism evidence="9 10">
    <name type="scientific">Streptacidiphilus jiangxiensis</name>
    <dbReference type="NCBI Taxonomy" id="235985"/>
    <lineage>
        <taxon>Bacteria</taxon>
        <taxon>Bacillati</taxon>
        <taxon>Actinomycetota</taxon>
        <taxon>Actinomycetes</taxon>
        <taxon>Kitasatosporales</taxon>
        <taxon>Streptomycetaceae</taxon>
        <taxon>Streptacidiphilus</taxon>
    </lineage>
</organism>
<name>A0A1H7RLN5_STRJI</name>
<gene>
    <name evidence="9" type="ORF">SAMN05414137_110194</name>
</gene>
<sequence>MSGLGGSLLPMTTSEPPDGGGPYYHPPYGTQPGGGPTEVIGGMPPLAPLGRRLTARTMDIVIVILITVPITLIAWAADRHDSRLISFVGSLAAMLVAFVYEGLMLTRSNGQTLGKKVMGLRVAMLANGSAPDSSPGWTRAAVWGLPGAIVCGCLWWVVDGVWVTWDQPYRQALHDKAAKTVVVEAR</sequence>
<dbReference type="EMBL" id="FOAZ01000010">
    <property type="protein sequence ID" value="SEL60959.1"/>
    <property type="molecule type" value="Genomic_DNA"/>
</dbReference>
<dbReference type="InterPro" id="IPR010432">
    <property type="entry name" value="RDD"/>
</dbReference>
<keyword evidence="3 7" id="KW-0812">Transmembrane</keyword>
<feature type="transmembrane region" description="Helical" evidence="7">
    <location>
        <begin position="60"/>
        <end position="77"/>
    </location>
</feature>
<comment type="subcellular location">
    <subcellularLocation>
        <location evidence="1">Cell membrane</location>
        <topology evidence="1">Multi-pass membrane protein</topology>
    </subcellularLocation>
</comment>
<evidence type="ECO:0000256" key="2">
    <source>
        <dbReference type="ARBA" id="ARBA00022475"/>
    </source>
</evidence>
<evidence type="ECO:0000256" key="1">
    <source>
        <dbReference type="ARBA" id="ARBA00004651"/>
    </source>
</evidence>
<feature type="transmembrane region" description="Helical" evidence="7">
    <location>
        <begin position="83"/>
        <end position="106"/>
    </location>
</feature>
<dbReference type="Proteomes" id="UP000183015">
    <property type="component" value="Unassembled WGS sequence"/>
</dbReference>
<feature type="domain" description="RDD" evidence="8">
    <location>
        <begin position="47"/>
        <end position="179"/>
    </location>
</feature>
<accession>A0A1H7RLN5</accession>
<evidence type="ECO:0000313" key="9">
    <source>
        <dbReference type="EMBL" id="SEL60959.1"/>
    </source>
</evidence>
<evidence type="ECO:0000256" key="7">
    <source>
        <dbReference type="SAM" id="Phobius"/>
    </source>
</evidence>
<keyword evidence="10" id="KW-1185">Reference proteome</keyword>
<dbReference type="InterPro" id="IPR051791">
    <property type="entry name" value="Pra-immunoreactive"/>
</dbReference>
<dbReference type="AlphaFoldDB" id="A0A1H7RLN5"/>
<evidence type="ECO:0000313" key="10">
    <source>
        <dbReference type="Proteomes" id="UP000183015"/>
    </source>
</evidence>
<dbReference type="Pfam" id="PF06271">
    <property type="entry name" value="RDD"/>
    <property type="match status" value="1"/>
</dbReference>
<reference evidence="10" key="1">
    <citation type="submission" date="2016-10" db="EMBL/GenBank/DDBJ databases">
        <authorList>
            <person name="Varghese N."/>
        </authorList>
    </citation>
    <scope>NUCLEOTIDE SEQUENCE [LARGE SCALE GENOMIC DNA]</scope>
    <source>
        <strain evidence="10">DSM 45096 / BCRC 16803 / CGMCC 4.1857 / CIP 109030 / JCM 12277 / KCTC 19219 / NBRC 100920 / 33214</strain>
    </source>
</reference>
<evidence type="ECO:0000259" key="8">
    <source>
        <dbReference type="Pfam" id="PF06271"/>
    </source>
</evidence>
<evidence type="ECO:0000256" key="6">
    <source>
        <dbReference type="SAM" id="MobiDB-lite"/>
    </source>
</evidence>
<protein>
    <submittedName>
        <fullName evidence="9">Uncharacterized membrane protein YckC, RDD family</fullName>
    </submittedName>
</protein>
<dbReference type="STRING" id="235985.SAMN05414137_110194"/>
<dbReference type="PANTHER" id="PTHR36115">
    <property type="entry name" value="PROLINE-RICH ANTIGEN HOMOLOG-RELATED"/>
    <property type="match status" value="1"/>
</dbReference>